<dbReference type="InterPro" id="IPR004107">
    <property type="entry name" value="Integrase_SAM-like_N"/>
</dbReference>
<dbReference type="SUPFAM" id="SSF56349">
    <property type="entry name" value="DNA breaking-rejoining enzymes"/>
    <property type="match status" value="1"/>
</dbReference>
<evidence type="ECO:0000256" key="2">
    <source>
        <dbReference type="ARBA" id="ARBA00008857"/>
    </source>
</evidence>
<dbReference type="Pfam" id="PF14659">
    <property type="entry name" value="Phage_int_SAM_3"/>
    <property type="match status" value="1"/>
</dbReference>
<dbReference type="PANTHER" id="PTHR30349">
    <property type="entry name" value="PHAGE INTEGRASE-RELATED"/>
    <property type="match status" value="1"/>
</dbReference>
<dbReference type="CDD" id="cd01189">
    <property type="entry name" value="INT_ICEBs1_C_like"/>
    <property type="match status" value="1"/>
</dbReference>
<dbReference type="Proteomes" id="UP000008803">
    <property type="component" value="Chromosome"/>
</dbReference>
<dbReference type="InterPro" id="IPR050090">
    <property type="entry name" value="Tyrosine_recombinase_XerCD"/>
</dbReference>
<evidence type="ECO:0000313" key="9">
    <source>
        <dbReference type="EMBL" id="CBK96224.1"/>
    </source>
</evidence>
<reference evidence="9 10" key="1">
    <citation type="submission" date="2010-03" db="EMBL/GenBank/DDBJ databases">
        <title>The genome sequence of Eubacterium siraeum 70/3.</title>
        <authorList>
            <consortium name="metaHIT consortium -- http://www.metahit.eu/"/>
            <person name="Pajon A."/>
            <person name="Turner K."/>
            <person name="Parkhill J."/>
            <person name="Duncan S."/>
            <person name="Flint H."/>
        </authorList>
    </citation>
    <scope>NUCLEOTIDE SEQUENCE [LARGE SCALE GENOMIC DNA]</scope>
    <source>
        <strain evidence="9 10">70/3</strain>
    </source>
</reference>
<dbReference type="BioCyc" id="ESIR657319:G136K-861-MONOMER"/>
<keyword evidence="3" id="KW-0229">DNA integration</keyword>
<dbReference type="PROSITE" id="PS51900">
    <property type="entry name" value="CB"/>
    <property type="match status" value="1"/>
</dbReference>
<keyword evidence="4 6" id="KW-0238">DNA-binding</keyword>
<dbReference type="GO" id="GO:0006310">
    <property type="term" value="P:DNA recombination"/>
    <property type="evidence" value="ECO:0007669"/>
    <property type="project" value="UniProtKB-KW"/>
</dbReference>
<dbReference type="InterPro" id="IPR002104">
    <property type="entry name" value="Integrase_catalytic"/>
</dbReference>
<evidence type="ECO:0000256" key="6">
    <source>
        <dbReference type="PROSITE-ProRule" id="PRU01248"/>
    </source>
</evidence>
<evidence type="ECO:0000256" key="3">
    <source>
        <dbReference type="ARBA" id="ARBA00022908"/>
    </source>
</evidence>
<organism evidence="9 10">
    <name type="scientific">[Eubacterium] siraeum 70/3</name>
    <dbReference type="NCBI Taxonomy" id="657319"/>
    <lineage>
        <taxon>Bacteria</taxon>
        <taxon>Bacillati</taxon>
        <taxon>Bacillota</taxon>
        <taxon>Clostridia</taxon>
        <taxon>Eubacteriales</taxon>
        <taxon>Oscillospiraceae</taxon>
        <taxon>Oscillospiraceae incertae sedis</taxon>
    </lineage>
</organism>
<feature type="domain" description="Core-binding (CB)" evidence="8">
    <location>
        <begin position="5"/>
        <end position="85"/>
    </location>
</feature>
<dbReference type="PROSITE" id="PS51898">
    <property type="entry name" value="TYR_RECOMBINASE"/>
    <property type="match status" value="1"/>
</dbReference>
<dbReference type="AlphaFoldDB" id="D4JT05"/>
<gene>
    <name evidence="9" type="ORF">EUS_10180</name>
</gene>
<accession>D4JT05</accession>
<comment type="function">
    <text evidence="1">Site-specific tyrosine recombinase, which acts by catalyzing the cutting and rejoining of the recombining DNA molecules.</text>
</comment>
<dbReference type="EMBL" id="FP929044">
    <property type="protein sequence ID" value="CBK96224.1"/>
    <property type="molecule type" value="Genomic_DNA"/>
</dbReference>
<dbReference type="PANTHER" id="PTHR30349:SF64">
    <property type="entry name" value="PROPHAGE INTEGRASE INTD-RELATED"/>
    <property type="match status" value="1"/>
</dbReference>
<protein>
    <submittedName>
        <fullName evidence="9">Site-specific recombinase XerD</fullName>
    </submittedName>
</protein>
<dbReference type="GO" id="GO:0015074">
    <property type="term" value="P:DNA integration"/>
    <property type="evidence" value="ECO:0007669"/>
    <property type="project" value="UniProtKB-KW"/>
</dbReference>
<dbReference type="InterPro" id="IPR044068">
    <property type="entry name" value="CB"/>
</dbReference>
<feature type="domain" description="Tyr recombinase" evidence="7">
    <location>
        <begin position="106"/>
        <end position="301"/>
    </location>
</feature>
<dbReference type="KEGG" id="esu:EUS_10180"/>
<dbReference type="InterPro" id="IPR011010">
    <property type="entry name" value="DNA_brk_join_enz"/>
</dbReference>
<dbReference type="Pfam" id="PF00589">
    <property type="entry name" value="Phage_integrase"/>
    <property type="match status" value="1"/>
</dbReference>
<dbReference type="Gene3D" id="1.10.150.130">
    <property type="match status" value="1"/>
</dbReference>
<comment type="similarity">
    <text evidence="2">Belongs to the 'phage' integrase family.</text>
</comment>
<dbReference type="HOGENOM" id="CLU_027562_17_1_9"/>
<name>D4JT05_9FIRM</name>
<evidence type="ECO:0000259" key="7">
    <source>
        <dbReference type="PROSITE" id="PS51898"/>
    </source>
</evidence>
<evidence type="ECO:0000259" key="8">
    <source>
        <dbReference type="PROSITE" id="PS51900"/>
    </source>
</evidence>
<evidence type="ECO:0000256" key="1">
    <source>
        <dbReference type="ARBA" id="ARBA00003283"/>
    </source>
</evidence>
<dbReference type="PATRIC" id="fig|657319.3.peg.1311"/>
<dbReference type="InterPro" id="IPR013762">
    <property type="entry name" value="Integrase-like_cat_sf"/>
</dbReference>
<proteinExistence type="inferred from homology"/>
<evidence type="ECO:0000256" key="5">
    <source>
        <dbReference type="ARBA" id="ARBA00023172"/>
    </source>
</evidence>
<evidence type="ECO:0000313" key="10">
    <source>
        <dbReference type="Proteomes" id="UP000008803"/>
    </source>
</evidence>
<sequence length="310" mass="35973">MVTEKTIAEMANLWKEEKRQFVKKSTYAAYSLIVETHILPAFGDLTTVTEKDVQEFVLQKLQSGLSQKTIKDMLIVLRMILKFGAKKQYCAYVPFDVIFPTDREKQELDVLSVVNQRKIVSYVRDNFTFRNLGILICLSTGIRIGEVCALTWDDIDIDNGVIHIRKTIQRIYVNEGGVRKTELLIDTPKTATSMRDIPMIKELYEVLKPLKKVVRSDYYVLTNDAEPTEPRTYRNYYKRLLDKLGIPPIKFHGLRHSFATRCIESKCDYKTVSVILGHSNISTTLNLYVHPNYEQKKRCIDKMFRSIKKS</sequence>
<dbReference type="Gene3D" id="1.10.443.10">
    <property type="entry name" value="Intergrase catalytic core"/>
    <property type="match status" value="1"/>
</dbReference>
<dbReference type="GO" id="GO:0003677">
    <property type="term" value="F:DNA binding"/>
    <property type="evidence" value="ECO:0007669"/>
    <property type="project" value="UniProtKB-UniRule"/>
</dbReference>
<keyword evidence="5" id="KW-0233">DNA recombination</keyword>
<dbReference type="InterPro" id="IPR010998">
    <property type="entry name" value="Integrase_recombinase_N"/>
</dbReference>
<evidence type="ECO:0000256" key="4">
    <source>
        <dbReference type="ARBA" id="ARBA00023125"/>
    </source>
</evidence>
<reference evidence="9 10" key="2">
    <citation type="submission" date="2010-03" db="EMBL/GenBank/DDBJ databases">
        <authorList>
            <person name="Pajon A."/>
        </authorList>
    </citation>
    <scope>NUCLEOTIDE SEQUENCE [LARGE SCALE GENOMIC DNA]</scope>
    <source>
        <strain evidence="9 10">70/3</strain>
    </source>
</reference>